<gene>
    <name evidence="1" type="ORF">COI93_18955</name>
</gene>
<organism evidence="1 2">
    <name type="scientific">Bacillus cereus</name>
    <dbReference type="NCBI Taxonomy" id="1396"/>
    <lineage>
        <taxon>Bacteria</taxon>
        <taxon>Bacillati</taxon>
        <taxon>Bacillota</taxon>
        <taxon>Bacilli</taxon>
        <taxon>Bacillales</taxon>
        <taxon>Bacillaceae</taxon>
        <taxon>Bacillus</taxon>
        <taxon>Bacillus cereus group</taxon>
    </lineage>
</organism>
<protein>
    <submittedName>
        <fullName evidence="1">Glycosyl hydrolase</fullName>
    </submittedName>
</protein>
<accession>A0A2B0LUE0</accession>
<proteinExistence type="predicted"/>
<comment type="caution">
    <text evidence="1">The sequence shown here is derived from an EMBL/GenBank/DDBJ whole genome shotgun (WGS) entry which is preliminary data.</text>
</comment>
<dbReference type="SUPFAM" id="SSF110296">
    <property type="entry name" value="Oligoxyloglucan reducing end-specific cellobiohydrolase"/>
    <property type="match status" value="1"/>
</dbReference>
<dbReference type="PANTHER" id="PTHR43739:SF5">
    <property type="entry name" value="EXO-ALPHA-SIALIDASE"/>
    <property type="match status" value="1"/>
</dbReference>
<dbReference type="CDD" id="cd15482">
    <property type="entry name" value="Sialidase_non-viral"/>
    <property type="match status" value="1"/>
</dbReference>
<dbReference type="Proteomes" id="UP000242656">
    <property type="component" value="Unassembled WGS sequence"/>
</dbReference>
<dbReference type="InterPro" id="IPR015943">
    <property type="entry name" value="WD40/YVTN_repeat-like_dom_sf"/>
</dbReference>
<dbReference type="GO" id="GO:0010411">
    <property type="term" value="P:xyloglucan metabolic process"/>
    <property type="evidence" value="ECO:0007669"/>
    <property type="project" value="TreeGrafter"/>
</dbReference>
<keyword evidence="1" id="KW-0378">Hydrolase</keyword>
<evidence type="ECO:0000313" key="2">
    <source>
        <dbReference type="Proteomes" id="UP000242656"/>
    </source>
</evidence>
<sequence>MEKLILAFDRELVIAEKKDSTWNVHSQFIGANPIALASDPNNPERMYCGTFDRGLWRSVDGGSSWEAIGTVYSFGEVFPADAIKMSSITAISVSPSKGDDGNGIVYVGTEPSAMFVSKNGGDSFELLTDYRQMPSYSSWFFPQRTYTHHVKHIEIDAVNPQTLYTTIEVGGLIKSVDGGITWTEEKEGNYPQDIHVLKSHRNAPNRLYGVLGDSFLKEPGQEYAESYDGGKTWNYISSGLNHHYAYQMAVNPTDPDNVIIATSSNPHVAHEYNNGNCESFIYKKEKNKLWEQVNSGLPIPKGTLIPVLKATNDGKFYLFSNQGVFQSLDGGLNWTSLEIPWEKRFMEQHPYDMLIIK</sequence>
<dbReference type="GO" id="GO:0016787">
    <property type="term" value="F:hydrolase activity"/>
    <property type="evidence" value="ECO:0007669"/>
    <property type="project" value="UniProtKB-KW"/>
</dbReference>
<reference evidence="1 2" key="1">
    <citation type="submission" date="2017-09" db="EMBL/GenBank/DDBJ databases">
        <title>Large-scale bioinformatics analysis of Bacillus genomes uncovers conserved roles of natural products in bacterial physiology.</title>
        <authorList>
            <consortium name="Agbiome Team Llc"/>
            <person name="Bleich R.M."/>
            <person name="Grubbs K.J."/>
            <person name="Santa Maria K.C."/>
            <person name="Allen S.E."/>
            <person name="Farag S."/>
            <person name="Shank E.A."/>
            <person name="Bowers A."/>
        </authorList>
    </citation>
    <scope>NUCLEOTIDE SEQUENCE [LARGE SCALE GENOMIC DNA]</scope>
    <source>
        <strain evidence="1 2">AFS083043</strain>
    </source>
</reference>
<evidence type="ECO:0000313" key="1">
    <source>
        <dbReference type="EMBL" id="PFK32870.1"/>
    </source>
</evidence>
<dbReference type="Gene3D" id="2.130.10.10">
    <property type="entry name" value="YVTN repeat-like/Quinoprotein amine dehydrogenase"/>
    <property type="match status" value="1"/>
</dbReference>
<dbReference type="PANTHER" id="PTHR43739">
    <property type="entry name" value="XYLOGLUCANASE (EUROFUNG)"/>
    <property type="match status" value="1"/>
</dbReference>
<dbReference type="RefSeq" id="WP_098492083.1">
    <property type="nucleotide sequence ID" value="NZ_NUWN01000083.1"/>
</dbReference>
<dbReference type="EMBL" id="NUWN01000083">
    <property type="protein sequence ID" value="PFK32870.1"/>
    <property type="molecule type" value="Genomic_DNA"/>
</dbReference>
<dbReference type="AlphaFoldDB" id="A0A2B0LUE0"/>
<dbReference type="InterPro" id="IPR052025">
    <property type="entry name" value="Xyloglucanase_GH74"/>
</dbReference>
<name>A0A2B0LUE0_BACCE</name>